<comment type="caution">
    <text evidence="1">The sequence shown here is derived from an EMBL/GenBank/DDBJ whole genome shotgun (WGS) entry which is preliminary data.</text>
</comment>
<dbReference type="Proteomes" id="UP000077734">
    <property type="component" value="Unassembled WGS sequence"/>
</dbReference>
<proteinExistence type="predicted"/>
<reference evidence="1 2" key="1">
    <citation type="submission" date="2016-03" db="EMBL/GenBank/DDBJ databases">
        <authorList>
            <person name="Heylen K."/>
            <person name="De Vos P."/>
            <person name="Vekeman B."/>
        </authorList>
    </citation>
    <scope>NUCLEOTIDE SEQUENCE [LARGE SCALE GENOMIC DNA]</scope>
    <source>
        <strain evidence="1 2">R-49807</strain>
    </source>
</reference>
<sequence length="191" mass="21625">MNRLPETVNHQFNQLFAAIGQAGDDLKLAIAEAGLVGDFNEIMNKMYDCKRLQILEMEVKACLKRLDENRTNKPQAEPISVRPRNGIGKNKRAKLRVKLGGKVIEQRTVSATFVQTLSELGLERVAKLNKKLSRIPLLAKTPTNGYHTQKYHQGWYVTTHFNTPTAMKMLQDIGRELQIPITVEKLGSERT</sequence>
<keyword evidence="2" id="KW-1185">Reference proteome</keyword>
<evidence type="ECO:0000313" key="2">
    <source>
        <dbReference type="Proteomes" id="UP000077734"/>
    </source>
</evidence>
<evidence type="ECO:0000313" key="1">
    <source>
        <dbReference type="EMBL" id="OAI29891.1"/>
    </source>
</evidence>
<dbReference type="KEGG" id="mko:MKLM6_1165"/>
<organism evidence="1 2">
    <name type="scientific">Methylomonas koyamae</name>
    <dbReference type="NCBI Taxonomy" id="702114"/>
    <lineage>
        <taxon>Bacteria</taxon>
        <taxon>Pseudomonadati</taxon>
        <taxon>Pseudomonadota</taxon>
        <taxon>Gammaproteobacteria</taxon>
        <taxon>Methylococcales</taxon>
        <taxon>Methylococcaceae</taxon>
        <taxon>Methylomonas</taxon>
    </lineage>
</organism>
<dbReference type="EMBL" id="LUUL01000023">
    <property type="protein sequence ID" value="OAI29891.1"/>
    <property type="molecule type" value="Genomic_DNA"/>
</dbReference>
<dbReference type="AlphaFoldDB" id="A0A291IGI7"/>
<accession>A0A291IGI7</accession>
<name>A0A291IGI7_9GAMM</name>
<protein>
    <submittedName>
        <fullName evidence="1">Uncharacterized protein</fullName>
    </submittedName>
</protein>
<gene>
    <name evidence="1" type="ORF">A1356_03705</name>
</gene>
<dbReference type="RefSeq" id="WP_064024480.1">
    <property type="nucleotide sequence ID" value="NZ_CP023669.1"/>
</dbReference>